<dbReference type="CDD" id="cd18820">
    <property type="entry name" value="GH43_LbAraf43-like"/>
    <property type="match status" value="1"/>
</dbReference>
<dbReference type="InterPro" id="IPR023296">
    <property type="entry name" value="Glyco_hydro_beta-prop_sf"/>
</dbReference>
<keyword evidence="3 7" id="KW-0378">Hydrolase</keyword>
<gene>
    <name evidence="9" type="ORF">DXN05_18540</name>
</gene>
<feature type="active site" description="Proton donor" evidence="5">
    <location>
        <position position="263"/>
    </location>
</feature>
<dbReference type="GO" id="GO:0004553">
    <property type="term" value="F:hydrolase activity, hydrolyzing O-glycosyl compounds"/>
    <property type="evidence" value="ECO:0007669"/>
    <property type="project" value="InterPro"/>
</dbReference>
<evidence type="ECO:0000256" key="3">
    <source>
        <dbReference type="ARBA" id="ARBA00022801"/>
    </source>
</evidence>
<dbReference type="Gene3D" id="2.115.10.20">
    <property type="entry name" value="Glycosyl hydrolase domain, family 43"/>
    <property type="match status" value="1"/>
</dbReference>
<dbReference type="CDD" id="cd00161">
    <property type="entry name" value="beta-trefoil_Ricin-like"/>
    <property type="match status" value="1"/>
</dbReference>
<evidence type="ECO:0000259" key="8">
    <source>
        <dbReference type="SMART" id="SM00458"/>
    </source>
</evidence>
<dbReference type="InterPro" id="IPR035992">
    <property type="entry name" value="Ricin_B-like_lectins"/>
</dbReference>
<dbReference type="PROSITE" id="PS50231">
    <property type="entry name" value="RICIN_B_LECTIN"/>
    <property type="match status" value="1"/>
</dbReference>
<protein>
    <recommendedName>
        <fullName evidence="8">Ricin B lectin domain-containing protein</fullName>
    </recommendedName>
</protein>
<dbReference type="AlphaFoldDB" id="A0A3E1NF11"/>
<evidence type="ECO:0000313" key="9">
    <source>
        <dbReference type="EMBL" id="RFM26575.1"/>
    </source>
</evidence>
<name>A0A3E1NF11_9BACT</name>
<feature type="site" description="Important for catalytic activity, responsible for pKa modulation of the active site Glu and correct orientation of both the proton donor and substrate" evidence="6">
    <location>
        <position position="201"/>
    </location>
</feature>
<dbReference type="InterPro" id="IPR006710">
    <property type="entry name" value="Glyco_hydro_43"/>
</dbReference>
<organism evidence="9 10">
    <name type="scientific">Deminuibacter soli</name>
    <dbReference type="NCBI Taxonomy" id="2291815"/>
    <lineage>
        <taxon>Bacteria</taxon>
        <taxon>Pseudomonadati</taxon>
        <taxon>Bacteroidota</taxon>
        <taxon>Chitinophagia</taxon>
        <taxon>Chitinophagales</taxon>
        <taxon>Chitinophagaceae</taxon>
        <taxon>Deminuibacter</taxon>
    </lineage>
</organism>
<feature type="active site" description="Proton acceptor" evidence="5">
    <location>
        <position position="88"/>
    </location>
</feature>
<evidence type="ECO:0000256" key="5">
    <source>
        <dbReference type="PIRSR" id="PIRSR606710-1"/>
    </source>
</evidence>
<reference evidence="9 10" key="1">
    <citation type="submission" date="2018-08" db="EMBL/GenBank/DDBJ databases">
        <title>Chitinophagaceae sp. K23C18032701, a novel bacterium isolated from forest soil.</title>
        <authorList>
            <person name="Wang C."/>
        </authorList>
    </citation>
    <scope>NUCLEOTIDE SEQUENCE [LARGE SCALE GENOMIC DNA]</scope>
    <source>
        <strain evidence="9 10">K23C18032701</strain>
    </source>
</reference>
<dbReference type="GO" id="GO:0005975">
    <property type="term" value="P:carbohydrate metabolic process"/>
    <property type="evidence" value="ECO:0007669"/>
    <property type="project" value="InterPro"/>
</dbReference>
<feature type="domain" description="Ricin B lectin" evidence="8">
    <location>
        <begin position="394"/>
        <end position="531"/>
    </location>
</feature>
<evidence type="ECO:0000256" key="2">
    <source>
        <dbReference type="ARBA" id="ARBA00022729"/>
    </source>
</evidence>
<evidence type="ECO:0000256" key="6">
    <source>
        <dbReference type="PIRSR" id="PIRSR606710-2"/>
    </source>
</evidence>
<dbReference type="SMART" id="SM00458">
    <property type="entry name" value="RICIN"/>
    <property type="match status" value="1"/>
</dbReference>
<evidence type="ECO:0000256" key="7">
    <source>
        <dbReference type="RuleBase" id="RU361187"/>
    </source>
</evidence>
<dbReference type="InterPro" id="IPR000772">
    <property type="entry name" value="Ricin_B_lectin"/>
</dbReference>
<dbReference type="PANTHER" id="PTHR43817:SF1">
    <property type="entry name" value="HYDROLASE, FAMILY 43, PUTATIVE (AFU_ORTHOLOGUE AFUA_3G01660)-RELATED"/>
    <property type="match status" value="1"/>
</dbReference>
<dbReference type="SUPFAM" id="SSF50370">
    <property type="entry name" value="Ricin B-like lectins"/>
    <property type="match status" value="1"/>
</dbReference>
<proteinExistence type="inferred from homology"/>
<keyword evidence="10" id="KW-1185">Reference proteome</keyword>
<evidence type="ECO:0000313" key="10">
    <source>
        <dbReference type="Proteomes" id="UP000261284"/>
    </source>
</evidence>
<comment type="similarity">
    <text evidence="1 7">Belongs to the glycosyl hydrolase 43 family.</text>
</comment>
<keyword evidence="4 7" id="KW-0326">Glycosidase</keyword>
<sequence>MSNTVLLPDEQMIHRTIIHFPFCCQTSILHMKNHVLLACTVLLLLAQSCRKTEEAAIAANNGATTTPRSLSAIFTNALGSIDNGNYADPWVIKVGSTYYYCGSDGGRLWITQSATLENILKPAKTYIFTPPAGTGYSSDLWAPELHFLGGHWYVYFAADNGNNDNHRMHVLEGGTDPNNPLNGSYTYKARLAAATDRWAIDGSPFTYNGQTYFVWSGWEGTTNVSQYLYIAAMSNPYTISGDRVEISRPDYAWEKVGSPTVNEGPEVLVSGTTISVIYSASGSWTNDYCLGRLTCTNGNVMSKASWTKGATPAFSQFGNVYGPGHASFVQSPDNIQWWIVYHAANSNGSGWDRRIMIQQFAWDGNTPYFGYPIEKGIPIPAPSINASYAMPIANGTYRIKSKVTGQCVDVPSGTATPGTQIQEWTDNGNIAQKWTFTSLGNGYYKIKAAVNGLCLDDAGASLSAGNILIQWNDIGGSAQEWRVQDMGGGYFKIINHRSLLALNVPNSNTTPGTKLEQWYENQYDAELWSIVP</sequence>
<dbReference type="Pfam" id="PF04616">
    <property type="entry name" value="Glyco_hydro_43"/>
    <property type="match status" value="1"/>
</dbReference>
<evidence type="ECO:0000256" key="1">
    <source>
        <dbReference type="ARBA" id="ARBA00009865"/>
    </source>
</evidence>
<dbReference type="Pfam" id="PF14200">
    <property type="entry name" value="RicinB_lectin_2"/>
    <property type="match status" value="1"/>
</dbReference>
<dbReference type="PANTHER" id="PTHR43817">
    <property type="entry name" value="GLYCOSYL HYDROLASE"/>
    <property type="match status" value="1"/>
</dbReference>
<keyword evidence="2" id="KW-0732">Signal</keyword>
<dbReference type="Proteomes" id="UP000261284">
    <property type="component" value="Unassembled WGS sequence"/>
</dbReference>
<dbReference type="Gene3D" id="2.80.10.50">
    <property type="match status" value="3"/>
</dbReference>
<evidence type="ECO:0000256" key="4">
    <source>
        <dbReference type="ARBA" id="ARBA00023295"/>
    </source>
</evidence>
<comment type="caution">
    <text evidence="9">The sequence shown here is derived from an EMBL/GenBank/DDBJ whole genome shotgun (WGS) entry which is preliminary data.</text>
</comment>
<accession>A0A3E1NF11</accession>
<dbReference type="SUPFAM" id="SSF75005">
    <property type="entry name" value="Arabinanase/levansucrase/invertase"/>
    <property type="match status" value="1"/>
</dbReference>
<dbReference type="EMBL" id="QTJU01000008">
    <property type="protein sequence ID" value="RFM26575.1"/>
    <property type="molecule type" value="Genomic_DNA"/>
</dbReference>